<evidence type="ECO:0000313" key="3">
    <source>
        <dbReference type="Proteomes" id="UP000312512"/>
    </source>
</evidence>
<feature type="region of interest" description="Disordered" evidence="1">
    <location>
        <begin position="1"/>
        <end position="27"/>
    </location>
</feature>
<accession>A0A5C4W4X0</accession>
<accession>A0A5P9YWA9</accession>
<dbReference type="OrthoDB" id="1189996at2"/>
<name>A0A5C4W4X0_9ACTN</name>
<proteinExistence type="predicted"/>
<evidence type="ECO:0000256" key="1">
    <source>
        <dbReference type="SAM" id="MobiDB-lite"/>
    </source>
</evidence>
<protein>
    <submittedName>
        <fullName evidence="2">Uncharacterized protein</fullName>
    </submittedName>
</protein>
<dbReference type="Proteomes" id="UP000312512">
    <property type="component" value="Unassembled WGS sequence"/>
</dbReference>
<comment type="caution">
    <text evidence="2">The sequence shown here is derived from an EMBL/GenBank/DDBJ whole genome shotgun (WGS) entry which is preliminary data.</text>
</comment>
<sequence length="115" mass="12602">MLGKRHPGSDQPVNHRPDERIEHMDGEPDQELDTLLTAIPEGWSRAEIAGQAWGVTRATRAGGKVISLNAERLGDAEQFGANVWITSKGPVLRPCEVPAEKVMRFLRAAAKAYSD</sequence>
<keyword evidence="3" id="KW-1185">Reference proteome</keyword>
<dbReference type="EMBL" id="VDLX02000011">
    <property type="protein sequence ID" value="KAB8191918.1"/>
    <property type="molecule type" value="Genomic_DNA"/>
</dbReference>
<gene>
    <name evidence="2" type="ORF">FH608_028645</name>
</gene>
<feature type="compositionally biased region" description="Basic and acidic residues" evidence="1">
    <location>
        <begin position="13"/>
        <end position="26"/>
    </location>
</feature>
<evidence type="ECO:0000313" key="2">
    <source>
        <dbReference type="EMBL" id="KAB8191918.1"/>
    </source>
</evidence>
<organism evidence="2 3">
    <name type="scientific">Nonomuraea phyllanthi</name>
    <dbReference type="NCBI Taxonomy" id="2219224"/>
    <lineage>
        <taxon>Bacteria</taxon>
        <taxon>Bacillati</taxon>
        <taxon>Actinomycetota</taxon>
        <taxon>Actinomycetes</taxon>
        <taxon>Streptosporangiales</taxon>
        <taxon>Streptosporangiaceae</taxon>
        <taxon>Nonomuraea</taxon>
    </lineage>
</organism>
<dbReference type="AlphaFoldDB" id="A0A5C4W4X0"/>
<reference evidence="2 3" key="1">
    <citation type="submission" date="2019-10" db="EMBL/GenBank/DDBJ databases">
        <title>Nonomuraea sp. nov., isolated from Phyllanthus amarus.</title>
        <authorList>
            <person name="Klykleung N."/>
            <person name="Tanasupawat S."/>
        </authorList>
    </citation>
    <scope>NUCLEOTIDE SEQUENCE [LARGE SCALE GENOMIC DNA]</scope>
    <source>
        <strain evidence="2 3">PA1-10</strain>
    </source>
</reference>
<dbReference type="RefSeq" id="WP_139633717.1">
    <property type="nucleotide sequence ID" value="NZ_CP045572.1"/>
</dbReference>